<sequence>MLRHTLVAISFLTSASALAADYQCSVNFKDDIIVTPQSVQVVGANGDMIITPKGDVTLNGQVLNLNEQQKEKALRYQSVVRNDLPWIKQQSEQKLANSRQSLDKVVIDVIGEDSNVRNRLTKLESDINRQINQVIETSPENLTFHHQAINKLEAQGKQLMNESLGGMLQDSINEMGRKQLLSGGDAKQSLQGLLGNMGGLQQELESEWKKQEASFKIFGQQVCSKAGFIEQQRISLMNSLK</sequence>
<proteinExistence type="predicted"/>
<reference evidence="2 3" key="1">
    <citation type="submission" date="2015-07" db="EMBL/GenBank/DDBJ databases">
        <title>ATOL: Assembling a taxonomically balanced genome-scale reconstruction of the evolutionary history of the Enterobacteriaceae.</title>
        <authorList>
            <person name="Plunkett G.III."/>
            <person name="Neeno-Eckwall E.C."/>
            <person name="Glasner J.D."/>
            <person name="Perna N.T."/>
        </authorList>
    </citation>
    <scope>NUCLEOTIDE SEQUENCE [LARGE SCALE GENOMIC DNA]</scope>
    <source>
        <strain evidence="2 3">ATCC 35017</strain>
    </source>
</reference>
<evidence type="ECO:0000256" key="1">
    <source>
        <dbReference type="SAM" id="SignalP"/>
    </source>
</evidence>
<dbReference type="InterPro" id="IPR021307">
    <property type="entry name" value="DUF2884"/>
</dbReference>
<comment type="caution">
    <text evidence="2">The sequence shown here is derived from an EMBL/GenBank/DDBJ whole genome shotgun (WGS) entry which is preliminary data.</text>
</comment>
<keyword evidence="1" id="KW-0732">Signal</keyword>
<dbReference type="AlphaFoldDB" id="A0A0N0Z9R1"/>
<dbReference type="EMBL" id="LGAA01000027">
    <property type="protein sequence ID" value="KPD01844.1"/>
    <property type="molecule type" value="Genomic_DNA"/>
</dbReference>
<dbReference type="Pfam" id="PF11101">
    <property type="entry name" value="DUF2884"/>
    <property type="match status" value="1"/>
</dbReference>
<dbReference type="OrthoDB" id="7057921at2"/>
<dbReference type="RefSeq" id="WP_053909150.1">
    <property type="nucleotide sequence ID" value="NZ_CAWMUS010000027.1"/>
</dbReference>
<protein>
    <submittedName>
        <fullName evidence="2">YggN family protein</fullName>
    </submittedName>
</protein>
<feature type="signal peptide" evidence="1">
    <location>
        <begin position="1"/>
        <end position="19"/>
    </location>
</feature>
<accession>A0A0N0Z9R1</accession>
<dbReference type="NCBIfam" id="NF007913">
    <property type="entry name" value="PRK10626.1"/>
    <property type="match status" value="1"/>
</dbReference>
<evidence type="ECO:0000313" key="2">
    <source>
        <dbReference type="EMBL" id="KPD01844.1"/>
    </source>
</evidence>
<keyword evidence="3" id="KW-1185">Reference proteome</keyword>
<evidence type="ECO:0000313" key="3">
    <source>
        <dbReference type="Proteomes" id="UP000053226"/>
    </source>
</evidence>
<organism evidence="2 3">
    <name type="scientific">Moellerella wisconsensis ATCC 35017</name>
    <dbReference type="NCBI Taxonomy" id="1354267"/>
    <lineage>
        <taxon>Bacteria</taxon>
        <taxon>Pseudomonadati</taxon>
        <taxon>Pseudomonadota</taxon>
        <taxon>Gammaproteobacteria</taxon>
        <taxon>Enterobacterales</taxon>
        <taxon>Morganellaceae</taxon>
        <taxon>Moellerella</taxon>
    </lineage>
</organism>
<name>A0A0N0Z9R1_9GAMM</name>
<dbReference type="Proteomes" id="UP000053226">
    <property type="component" value="Unassembled WGS sequence"/>
</dbReference>
<gene>
    <name evidence="2" type="ORF">M992_2816</name>
</gene>
<feature type="chain" id="PRO_5005864545" evidence="1">
    <location>
        <begin position="20"/>
        <end position="241"/>
    </location>
</feature>